<dbReference type="HAMAP" id="MF_00049_B">
    <property type="entry name" value="Leu_tRNA_synth_B"/>
    <property type="match status" value="1"/>
</dbReference>
<keyword evidence="6 11" id="KW-0067">ATP-binding</keyword>
<dbReference type="GO" id="GO:0004823">
    <property type="term" value="F:leucine-tRNA ligase activity"/>
    <property type="evidence" value="ECO:0007669"/>
    <property type="project" value="UniProtKB-UniRule"/>
</dbReference>
<keyword evidence="7 11" id="KW-0648">Protein biosynthesis</keyword>
<keyword evidence="8 11" id="KW-0030">Aminoacyl-tRNA synthetase</keyword>
<dbReference type="SUPFAM" id="SSF50677">
    <property type="entry name" value="ValRS/IleRS/LeuRS editing domain"/>
    <property type="match status" value="1"/>
</dbReference>
<comment type="similarity">
    <text evidence="1 11">Belongs to the class-I aminoacyl-tRNA synthetase family.</text>
</comment>
<organism evidence="16 17">
    <name type="scientific">Candidatus Abawacabacteria bacterium RIFCSPHIGHO2_01_FULL_46_8</name>
    <dbReference type="NCBI Taxonomy" id="1817815"/>
    <lineage>
        <taxon>Bacteria</taxon>
        <taxon>Candidatus Abawacaibacteriota</taxon>
    </lineage>
</organism>
<keyword evidence="5 11" id="KW-0547">Nucleotide-binding</keyword>
<feature type="non-terminal residue" evidence="16">
    <location>
        <position position="1"/>
    </location>
</feature>
<comment type="caution">
    <text evidence="16">The sequence shown here is derived from an EMBL/GenBank/DDBJ whole genome shotgun (WGS) entry which is preliminary data.</text>
</comment>
<evidence type="ECO:0000256" key="5">
    <source>
        <dbReference type="ARBA" id="ARBA00022741"/>
    </source>
</evidence>
<dbReference type="PANTHER" id="PTHR43740">
    <property type="entry name" value="LEUCYL-TRNA SYNTHETASE"/>
    <property type="match status" value="1"/>
</dbReference>
<dbReference type="SUPFAM" id="SSF52374">
    <property type="entry name" value="Nucleotidylyl transferase"/>
    <property type="match status" value="1"/>
</dbReference>
<name>A0A1F4XME1_9BACT</name>
<feature type="domain" description="Methionyl/Valyl/Leucyl/Isoleucyl-tRNA synthetase anticodon-binding" evidence="13">
    <location>
        <begin position="635"/>
        <end position="746"/>
    </location>
</feature>
<evidence type="ECO:0000259" key="12">
    <source>
        <dbReference type="Pfam" id="PF00133"/>
    </source>
</evidence>
<dbReference type="Proteomes" id="UP000177521">
    <property type="component" value="Unassembled WGS sequence"/>
</dbReference>
<dbReference type="PRINTS" id="PR00985">
    <property type="entry name" value="TRNASYNTHLEU"/>
</dbReference>
<evidence type="ECO:0000256" key="2">
    <source>
        <dbReference type="ARBA" id="ARBA00013164"/>
    </source>
</evidence>
<evidence type="ECO:0000313" key="17">
    <source>
        <dbReference type="Proteomes" id="UP000177521"/>
    </source>
</evidence>
<keyword evidence="4 11" id="KW-0436">Ligase</keyword>
<dbReference type="Gene3D" id="3.10.20.590">
    <property type="match status" value="1"/>
</dbReference>
<dbReference type="Pfam" id="PF00133">
    <property type="entry name" value="tRNA-synt_1"/>
    <property type="match status" value="1"/>
</dbReference>
<feature type="domain" description="Methionyl/Leucyl tRNA synthetase" evidence="14">
    <location>
        <begin position="23"/>
        <end position="164"/>
    </location>
</feature>
<evidence type="ECO:0000259" key="13">
    <source>
        <dbReference type="Pfam" id="PF08264"/>
    </source>
</evidence>
<evidence type="ECO:0000259" key="15">
    <source>
        <dbReference type="Pfam" id="PF13603"/>
    </source>
</evidence>
<evidence type="ECO:0000256" key="4">
    <source>
        <dbReference type="ARBA" id="ARBA00022598"/>
    </source>
</evidence>
<dbReference type="GO" id="GO:0002161">
    <property type="term" value="F:aminoacyl-tRNA deacylase activity"/>
    <property type="evidence" value="ECO:0007669"/>
    <property type="project" value="InterPro"/>
</dbReference>
<dbReference type="InterPro" id="IPR009008">
    <property type="entry name" value="Val/Leu/Ile-tRNA-synth_edit"/>
</dbReference>
<accession>A0A1F4XME1</accession>
<evidence type="ECO:0000256" key="6">
    <source>
        <dbReference type="ARBA" id="ARBA00022840"/>
    </source>
</evidence>
<dbReference type="Pfam" id="PF13603">
    <property type="entry name" value="tRNA-synt_1_2"/>
    <property type="match status" value="1"/>
</dbReference>
<dbReference type="CDD" id="cd07958">
    <property type="entry name" value="Anticodon_Ia_Leu_BEm"/>
    <property type="match status" value="1"/>
</dbReference>
<evidence type="ECO:0000256" key="1">
    <source>
        <dbReference type="ARBA" id="ARBA00005594"/>
    </source>
</evidence>
<dbReference type="InterPro" id="IPR002300">
    <property type="entry name" value="aa-tRNA-synth_Ia"/>
</dbReference>
<dbReference type="EC" id="6.1.1.4" evidence="2 10"/>
<evidence type="ECO:0000259" key="14">
    <source>
        <dbReference type="Pfam" id="PF09334"/>
    </source>
</evidence>
<feature type="domain" description="Aminoacyl-tRNA synthetase class Ia" evidence="12">
    <location>
        <begin position="401"/>
        <end position="595"/>
    </location>
</feature>
<gene>
    <name evidence="16" type="ORF">A2788_02285</name>
</gene>
<evidence type="ECO:0000256" key="9">
    <source>
        <dbReference type="ARBA" id="ARBA00047469"/>
    </source>
</evidence>
<dbReference type="Gene3D" id="3.40.50.620">
    <property type="entry name" value="HUPs"/>
    <property type="match status" value="2"/>
</dbReference>
<evidence type="ECO:0000256" key="11">
    <source>
        <dbReference type="RuleBase" id="RU363039"/>
    </source>
</evidence>
<comment type="catalytic activity">
    <reaction evidence="9">
        <text>tRNA(Leu) + L-leucine + ATP = L-leucyl-tRNA(Leu) + AMP + diphosphate</text>
        <dbReference type="Rhea" id="RHEA:11688"/>
        <dbReference type="Rhea" id="RHEA-COMP:9613"/>
        <dbReference type="Rhea" id="RHEA-COMP:9622"/>
        <dbReference type="ChEBI" id="CHEBI:30616"/>
        <dbReference type="ChEBI" id="CHEBI:33019"/>
        <dbReference type="ChEBI" id="CHEBI:57427"/>
        <dbReference type="ChEBI" id="CHEBI:78442"/>
        <dbReference type="ChEBI" id="CHEBI:78494"/>
        <dbReference type="ChEBI" id="CHEBI:456215"/>
        <dbReference type="EC" id="6.1.1.4"/>
    </reaction>
</comment>
<evidence type="ECO:0000256" key="7">
    <source>
        <dbReference type="ARBA" id="ARBA00022917"/>
    </source>
</evidence>
<dbReference type="PANTHER" id="PTHR43740:SF2">
    <property type="entry name" value="LEUCINE--TRNA LIGASE, MITOCHONDRIAL"/>
    <property type="match status" value="1"/>
</dbReference>
<dbReference type="NCBIfam" id="TIGR00396">
    <property type="entry name" value="leuS_bact"/>
    <property type="match status" value="1"/>
</dbReference>
<dbReference type="InterPro" id="IPR025709">
    <property type="entry name" value="Leu_tRNA-synth_edit"/>
</dbReference>
<dbReference type="InterPro" id="IPR013155">
    <property type="entry name" value="M/V/L/I-tRNA-synth_anticd-bd"/>
</dbReference>
<evidence type="ECO:0000256" key="10">
    <source>
        <dbReference type="NCBIfam" id="TIGR00396"/>
    </source>
</evidence>
<dbReference type="Pfam" id="PF09334">
    <property type="entry name" value="tRNA-synt_1g"/>
    <property type="match status" value="1"/>
</dbReference>
<dbReference type="InterPro" id="IPR002302">
    <property type="entry name" value="Leu-tRNA-ligase"/>
</dbReference>
<dbReference type="GO" id="GO:0005829">
    <property type="term" value="C:cytosol"/>
    <property type="evidence" value="ECO:0007669"/>
    <property type="project" value="TreeGrafter"/>
</dbReference>
<dbReference type="FunFam" id="3.40.50.620:FF:000003">
    <property type="entry name" value="Leucine--tRNA ligase"/>
    <property type="match status" value="1"/>
</dbReference>
<dbReference type="InterPro" id="IPR009080">
    <property type="entry name" value="tRNAsynth_Ia_anticodon-bd"/>
</dbReference>
<dbReference type="EMBL" id="MEWS01000005">
    <property type="protein sequence ID" value="OGC82902.1"/>
    <property type="molecule type" value="Genomic_DNA"/>
</dbReference>
<dbReference type="GO" id="GO:0005524">
    <property type="term" value="F:ATP binding"/>
    <property type="evidence" value="ECO:0007669"/>
    <property type="project" value="UniProtKB-KW"/>
</dbReference>
<feature type="domain" description="Leucyl-tRNA synthetase editing" evidence="15">
    <location>
        <begin position="202"/>
        <end position="388"/>
    </location>
</feature>
<proteinExistence type="inferred from homology"/>
<dbReference type="InterPro" id="IPR014729">
    <property type="entry name" value="Rossmann-like_a/b/a_fold"/>
</dbReference>
<dbReference type="SUPFAM" id="SSF47323">
    <property type="entry name" value="Anticodon-binding domain of a subclass of class I aminoacyl-tRNA synthetases"/>
    <property type="match status" value="1"/>
</dbReference>
<evidence type="ECO:0000256" key="3">
    <source>
        <dbReference type="ARBA" id="ARBA00022490"/>
    </source>
</evidence>
<evidence type="ECO:0000313" key="16">
    <source>
        <dbReference type="EMBL" id="OGC82902.1"/>
    </source>
</evidence>
<dbReference type="CDD" id="cd00812">
    <property type="entry name" value="LeuRS_core"/>
    <property type="match status" value="1"/>
</dbReference>
<reference evidence="16 17" key="1">
    <citation type="journal article" date="2016" name="Nat. Commun.">
        <title>Thousands of microbial genomes shed light on interconnected biogeochemical processes in an aquifer system.</title>
        <authorList>
            <person name="Anantharaman K."/>
            <person name="Brown C.T."/>
            <person name="Hug L.A."/>
            <person name="Sharon I."/>
            <person name="Castelle C.J."/>
            <person name="Probst A.J."/>
            <person name="Thomas B.C."/>
            <person name="Singh A."/>
            <person name="Wilkins M.J."/>
            <person name="Karaoz U."/>
            <person name="Brodie E.L."/>
            <person name="Williams K.H."/>
            <person name="Hubbard S.S."/>
            <person name="Banfield J.F."/>
        </authorList>
    </citation>
    <scope>NUCLEOTIDE SEQUENCE [LARGE SCALE GENOMIC DNA]</scope>
</reference>
<dbReference type="Gene3D" id="1.10.730.10">
    <property type="entry name" value="Isoleucyl-tRNA Synthetase, Domain 1"/>
    <property type="match status" value="1"/>
</dbReference>
<sequence length="784" mass="88395">AEAEIGKFQPELNQKKCYCLVMFPYPSGDKLHLGHWYNYGPTDSWARFRHLQGYQVFEPMGYDAFGLPAENYAIKTGIHPKDSTASNIQTMTRQLKEIGMLNDWDMSLTTADPSYYKWTQWMFIQLYRQGLAYKKKSAANWCQHCQTVLANEQAQGGVCERCDNPITHKELDQWFFKITNYAEELLQYEGLNWPEKTILMQRNWIGRSEGVNINFPLEDGSETLVAYTTRPDTIYSVTFICLAPEHPLVKKLVKGTKYEQDAMAVAAKVQQQTDIERAAEDGKDKFGAFLGVHAINPVNGAKIPVYAANFALMYGTGIVMADAHDQRDFEFARKYDIPLLFVISADGKPTDPKAATAAYTEDGILFNSGDFSGMQNREALPKMAAWLEKQGLGTCTINYRLRDWCVSRQRYWGAPIPIIYCDDCGEVLVPEKDLPVVLPEDVDFKPTGESPLVKSKSFHQVKCPKCGRPARRESDTMDTFVCSSWYFLRYPEAHNEAAPFTRAMVERWLPVDCYVGGPEHACLHLLYARFFTKALADGGFFSMREPFKRLIHQGIITKDGAKMSKSKGNVVAPDAFLDKYGSDVFRLYMMFMGPYTDGGDWNDSGISGMDRFVQRIWNFLAAGKFAKQDSAATKHQLHKTIKKCTHDLENFEFNTAIASLMELFNHFQKEGVSKTSFTIFVILLAPLTPHFAETCWEKLAGGGLLFASAKWPEYSEELTKSAVVAIAVQVNGKHRATITLAADISEEQALAAARQEANVAKYLEGKAVIKEIFVPGRMVSLVVK</sequence>
<dbReference type="FunFam" id="3.40.50.620:FF:000056">
    <property type="entry name" value="Leucine--tRNA ligase"/>
    <property type="match status" value="1"/>
</dbReference>
<dbReference type="GO" id="GO:0006429">
    <property type="term" value="P:leucyl-tRNA aminoacylation"/>
    <property type="evidence" value="ECO:0007669"/>
    <property type="project" value="UniProtKB-UniRule"/>
</dbReference>
<keyword evidence="3" id="KW-0963">Cytoplasm</keyword>
<evidence type="ECO:0000256" key="8">
    <source>
        <dbReference type="ARBA" id="ARBA00023146"/>
    </source>
</evidence>
<dbReference type="FunFam" id="1.10.730.10:FF:000002">
    <property type="entry name" value="Leucine--tRNA ligase"/>
    <property type="match status" value="1"/>
</dbReference>
<dbReference type="InterPro" id="IPR015413">
    <property type="entry name" value="Methionyl/Leucyl_tRNA_Synth"/>
</dbReference>
<dbReference type="AlphaFoldDB" id="A0A1F4XME1"/>
<protein>
    <recommendedName>
        <fullName evidence="2 10">Leucine--tRNA ligase</fullName>
        <ecNumber evidence="2 10">6.1.1.4</ecNumber>
    </recommendedName>
</protein>
<dbReference type="Pfam" id="PF08264">
    <property type="entry name" value="Anticodon_1"/>
    <property type="match status" value="1"/>
</dbReference>